<protein>
    <submittedName>
        <fullName evidence="2">Uncharacterized protein</fullName>
    </submittedName>
</protein>
<sequence>MMASRFSVGFDESVTGPRERDFITCIFPAVSSFLFLLTVVVVELVPLNDNNAVPPPILHQPSGCVQVTNINADDGFFILDS</sequence>
<dbReference type="EMBL" id="MU157824">
    <property type="protein sequence ID" value="KAF9535861.1"/>
    <property type="molecule type" value="Genomic_DNA"/>
</dbReference>
<gene>
    <name evidence="2" type="ORF">CPB83DRAFT_842483</name>
</gene>
<keyword evidence="1" id="KW-0812">Transmembrane</keyword>
<organism evidence="2 3">
    <name type="scientific">Crepidotus variabilis</name>
    <dbReference type="NCBI Taxonomy" id="179855"/>
    <lineage>
        <taxon>Eukaryota</taxon>
        <taxon>Fungi</taxon>
        <taxon>Dikarya</taxon>
        <taxon>Basidiomycota</taxon>
        <taxon>Agaricomycotina</taxon>
        <taxon>Agaricomycetes</taxon>
        <taxon>Agaricomycetidae</taxon>
        <taxon>Agaricales</taxon>
        <taxon>Agaricineae</taxon>
        <taxon>Crepidotaceae</taxon>
        <taxon>Crepidotus</taxon>
    </lineage>
</organism>
<keyword evidence="3" id="KW-1185">Reference proteome</keyword>
<evidence type="ECO:0000313" key="3">
    <source>
        <dbReference type="Proteomes" id="UP000807306"/>
    </source>
</evidence>
<feature type="transmembrane region" description="Helical" evidence="1">
    <location>
        <begin position="21"/>
        <end position="42"/>
    </location>
</feature>
<reference evidence="2" key="1">
    <citation type="submission" date="2020-11" db="EMBL/GenBank/DDBJ databases">
        <authorList>
            <consortium name="DOE Joint Genome Institute"/>
            <person name="Ahrendt S."/>
            <person name="Riley R."/>
            <person name="Andreopoulos W."/>
            <person name="Labutti K."/>
            <person name="Pangilinan J."/>
            <person name="Ruiz-Duenas F.J."/>
            <person name="Barrasa J.M."/>
            <person name="Sanchez-Garcia M."/>
            <person name="Camarero S."/>
            <person name="Miyauchi S."/>
            <person name="Serrano A."/>
            <person name="Linde D."/>
            <person name="Babiker R."/>
            <person name="Drula E."/>
            <person name="Ayuso-Fernandez I."/>
            <person name="Pacheco R."/>
            <person name="Padilla G."/>
            <person name="Ferreira P."/>
            <person name="Barriuso J."/>
            <person name="Kellner H."/>
            <person name="Castanera R."/>
            <person name="Alfaro M."/>
            <person name="Ramirez L."/>
            <person name="Pisabarro A.G."/>
            <person name="Kuo A."/>
            <person name="Tritt A."/>
            <person name="Lipzen A."/>
            <person name="He G."/>
            <person name="Yan M."/>
            <person name="Ng V."/>
            <person name="Cullen D."/>
            <person name="Martin F."/>
            <person name="Rosso M.-N."/>
            <person name="Henrissat B."/>
            <person name="Hibbett D."/>
            <person name="Martinez A.T."/>
            <person name="Grigoriev I.V."/>
        </authorList>
    </citation>
    <scope>NUCLEOTIDE SEQUENCE</scope>
    <source>
        <strain evidence="2">CBS 506.95</strain>
    </source>
</reference>
<evidence type="ECO:0000256" key="1">
    <source>
        <dbReference type="SAM" id="Phobius"/>
    </source>
</evidence>
<accession>A0A9P6JWL9</accession>
<comment type="caution">
    <text evidence="2">The sequence shown here is derived from an EMBL/GenBank/DDBJ whole genome shotgun (WGS) entry which is preliminary data.</text>
</comment>
<name>A0A9P6JWL9_9AGAR</name>
<dbReference type="Proteomes" id="UP000807306">
    <property type="component" value="Unassembled WGS sequence"/>
</dbReference>
<dbReference type="AlphaFoldDB" id="A0A9P6JWL9"/>
<keyword evidence="1" id="KW-0472">Membrane</keyword>
<proteinExistence type="predicted"/>
<evidence type="ECO:0000313" key="2">
    <source>
        <dbReference type="EMBL" id="KAF9535861.1"/>
    </source>
</evidence>
<keyword evidence="1" id="KW-1133">Transmembrane helix</keyword>